<dbReference type="PANTHER" id="PTHR43649:SF31">
    <property type="entry name" value="SN-GLYCEROL-3-PHOSPHATE-BINDING PERIPLASMIC PROTEIN UGPB"/>
    <property type="match status" value="1"/>
</dbReference>
<dbReference type="GO" id="GO:0030313">
    <property type="term" value="C:cell envelope"/>
    <property type="evidence" value="ECO:0007669"/>
    <property type="project" value="UniProtKB-SubCell"/>
</dbReference>
<organism evidence="6 7">
    <name type="scientific">Phototrophicus methaneseepsis</name>
    <dbReference type="NCBI Taxonomy" id="2710758"/>
    <lineage>
        <taxon>Bacteria</taxon>
        <taxon>Bacillati</taxon>
        <taxon>Chloroflexota</taxon>
        <taxon>Candidatus Thermofontia</taxon>
        <taxon>Phototrophicales</taxon>
        <taxon>Phototrophicaceae</taxon>
        <taxon>Phototrophicus</taxon>
    </lineage>
</organism>
<dbReference type="Gene3D" id="3.40.190.10">
    <property type="entry name" value="Periplasmic binding protein-like II"/>
    <property type="match status" value="1"/>
</dbReference>
<reference evidence="6 7" key="1">
    <citation type="submission" date="2020-02" db="EMBL/GenBank/DDBJ databases">
        <authorList>
            <person name="Zheng R.K."/>
            <person name="Sun C.M."/>
        </authorList>
    </citation>
    <scope>NUCLEOTIDE SEQUENCE [LARGE SCALE GENOMIC DNA]</scope>
    <source>
        <strain evidence="7">rifampicinis</strain>
    </source>
</reference>
<accession>A0A7S8EAG6</accession>
<dbReference type="PANTHER" id="PTHR43649">
    <property type="entry name" value="ARABINOSE-BINDING PROTEIN-RELATED"/>
    <property type="match status" value="1"/>
</dbReference>
<sequence>MKKLTGLLLALLVLSFGVSAQDEITLRLWAHQEGAFNAATQALIDAYMAENPNVTIEMETFEYDLYIQTLQTAMPAGDEADILGLFGSWVCSYSERLAPMPDGLVDTSVFFEAPMDGYTCGDAVYGLPQEFNLEYGAVLTNQAMFEAAGLAYPPTWETWDAFLSDAQALTQTGEDGAMTVTGYHFTNADAITFAFLAGILQNGGSYWNEDMSAFTFNTPEAQASLQHMVNMVEAGIVDPVLFNDSANWGGSAFFTDQASMVLIGPWAVQYGLADFPDFGEFDYVALPSFGEEPVFAADSGWGLSVSQNSSNADVAWDFVQFATTNAENALQWNIGSGTIPALRELVENEDYTSQLLSELPWLEAVLPELEYGQYIGEMPDRDLVFYDIIYPTILDTLQGMLSVEDALIYIEEDANASFE</sequence>
<keyword evidence="7" id="KW-1185">Reference proteome</keyword>
<dbReference type="InterPro" id="IPR050490">
    <property type="entry name" value="Bact_solute-bd_prot1"/>
</dbReference>
<dbReference type="KEGG" id="pmet:G4Y79_03085"/>
<feature type="signal peptide" evidence="5">
    <location>
        <begin position="1"/>
        <end position="20"/>
    </location>
</feature>
<dbReference type="AlphaFoldDB" id="A0A7S8EAG6"/>
<evidence type="ECO:0000313" key="6">
    <source>
        <dbReference type="EMBL" id="QPC83380.1"/>
    </source>
</evidence>
<dbReference type="Proteomes" id="UP000594468">
    <property type="component" value="Chromosome"/>
</dbReference>
<keyword evidence="4 5" id="KW-0732">Signal</keyword>
<evidence type="ECO:0000256" key="1">
    <source>
        <dbReference type="ARBA" id="ARBA00004196"/>
    </source>
</evidence>
<comment type="subcellular location">
    <subcellularLocation>
        <location evidence="1">Cell envelope</location>
    </subcellularLocation>
</comment>
<protein>
    <submittedName>
        <fullName evidence="6">Extracellular solute-binding protein</fullName>
    </submittedName>
</protein>
<dbReference type="SUPFAM" id="SSF53850">
    <property type="entry name" value="Periplasmic binding protein-like II"/>
    <property type="match status" value="1"/>
</dbReference>
<evidence type="ECO:0000256" key="2">
    <source>
        <dbReference type="ARBA" id="ARBA00008520"/>
    </source>
</evidence>
<dbReference type="EMBL" id="CP062983">
    <property type="protein sequence ID" value="QPC83380.1"/>
    <property type="molecule type" value="Genomic_DNA"/>
</dbReference>
<evidence type="ECO:0000256" key="4">
    <source>
        <dbReference type="ARBA" id="ARBA00022729"/>
    </source>
</evidence>
<name>A0A7S8EAG6_9CHLR</name>
<proteinExistence type="inferred from homology"/>
<evidence type="ECO:0000256" key="5">
    <source>
        <dbReference type="SAM" id="SignalP"/>
    </source>
</evidence>
<dbReference type="RefSeq" id="WP_195171447.1">
    <property type="nucleotide sequence ID" value="NZ_CP062983.1"/>
</dbReference>
<keyword evidence="3" id="KW-0813">Transport</keyword>
<gene>
    <name evidence="6" type="ORF">G4Y79_03085</name>
</gene>
<comment type="similarity">
    <text evidence="2">Belongs to the bacterial solute-binding protein 1 family.</text>
</comment>
<evidence type="ECO:0000313" key="7">
    <source>
        <dbReference type="Proteomes" id="UP000594468"/>
    </source>
</evidence>
<dbReference type="Pfam" id="PF01547">
    <property type="entry name" value="SBP_bac_1"/>
    <property type="match status" value="1"/>
</dbReference>
<evidence type="ECO:0000256" key="3">
    <source>
        <dbReference type="ARBA" id="ARBA00022448"/>
    </source>
</evidence>
<feature type="chain" id="PRO_5032583057" evidence="5">
    <location>
        <begin position="21"/>
        <end position="419"/>
    </location>
</feature>
<dbReference type="InterPro" id="IPR006059">
    <property type="entry name" value="SBP"/>
</dbReference>